<comment type="caution">
    <text evidence="1">The sequence shown here is derived from an EMBL/GenBank/DDBJ whole genome shotgun (WGS) entry which is preliminary data.</text>
</comment>
<dbReference type="AlphaFoldDB" id="A0A9P4NX28"/>
<evidence type="ECO:0000313" key="2">
    <source>
        <dbReference type="Proteomes" id="UP000800235"/>
    </source>
</evidence>
<proteinExistence type="predicted"/>
<keyword evidence="2" id="KW-1185">Reference proteome</keyword>
<sequence length="318" mass="35547">MTNDLSAFATAHWQDMTSPMDLDNGIHPAFCIDDWEIDTTPKLKAKFKNNSAFACRLATKLLTTQSLEDFWLHIMAASKKYDQMTGISVLEKCPIAEYNAMVNPSRAQLETYTHDLKFSVRDLGGGRWGLTSTASPSLVKGLIPNTVVVGTPMTLAWSPAFSKEAYQLQLALIMVHEFAHAIGHSFHPYTLLGETDTEPLHSASDPVPEMGHSWETWLLGGKIPKMSKIGILGGPSCWRVKELSPIRTAEGAKQIHAHLSGKARADYPYPWEVPGGLQNMKTMLRLLSKGTWAEIEVKGRQWFQDEKALLRSKFEEYQ</sequence>
<evidence type="ECO:0000313" key="1">
    <source>
        <dbReference type="EMBL" id="KAF2432973.1"/>
    </source>
</evidence>
<reference evidence="1" key="1">
    <citation type="journal article" date="2020" name="Stud. Mycol.">
        <title>101 Dothideomycetes genomes: a test case for predicting lifestyles and emergence of pathogens.</title>
        <authorList>
            <person name="Haridas S."/>
            <person name="Albert R."/>
            <person name="Binder M."/>
            <person name="Bloem J."/>
            <person name="Labutti K."/>
            <person name="Salamov A."/>
            <person name="Andreopoulos B."/>
            <person name="Baker S."/>
            <person name="Barry K."/>
            <person name="Bills G."/>
            <person name="Bluhm B."/>
            <person name="Cannon C."/>
            <person name="Castanera R."/>
            <person name="Culley D."/>
            <person name="Daum C."/>
            <person name="Ezra D."/>
            <person name="Gonzalez J."/>
            <person name="Henrissat B."/>
            <person name="Kuo A."/>
            <person name="Liang C."/>
            <person name="Lipzen A."/>
            <person name="Lutzoni F."/>
            <person name="Magnuson J."/>
            <person name="Mondo S."/>
            <person name="Nolan M."/>
            <person name="Ohm R."/>
            <person name="Pangilinan J."/>
            <person name="Park H.-J."/>
            <person name="Ramirez L."/>
            <person name="Alfaro M."/>
            <person name="Sun H."/>
            <person name="Tritt A."/>
            <person name="Yoshinaga Y."/>
            <person name="Zwiers L.-H."/>
            <person name="Turgeon B."/>
            <person name="Goodwin S."/>
            <person name="Spatafora J."/>
            <person name="Crous P."/>
            <person name="Grigoriev I."/>
        </authorList>
    </citation>
    <scope>NUCLEOTIDE SEQUENCE</scope>
    <source>
        <strain evidence="1">CBS 130266</strain>
    </source>
</reference>
<gene>
    <name evidence="1" type="ORF">EJ08DRAFT_695008</name>
</gene>
<dbReference type="Proteomes" id="UP000800235">
    <property type="component" value="Unassembled WGS sequence"/>
</dbReference>
<organism evidence="1 2">
    <name type="scientific">Tothia fuscella</name>
    <dbReference type="NCBI Taxonomy" id="1048955"/>
    <lineage>
        <taxon>Eukaryota</taxon>
        <taxon>Fungi</taxon>
        <taxon>Dikarya</taxon>
        <taxon>Ascomycota</taxon>
        <taxon>Pezizomycotina</taxon>
        <taxon>Dothideomycetes</taxon>
        <taxon>Pleosporomycetidae</taxon>
        <taxon>Venturiales</taxon>
        <taxon>Cylindrosympodiaceae</taxon>
        <taxon>Tothia</taxon>
    </lineage>
</organism>
<protein>
    <submittedName>
        <fullName evidence="1">Uncharacterized protein</fullName>
    </submittedName>
</protein>
<accession>A0A9P4NX28</accession>
<dbReference type="EMBL" id="MU007023">
    <property type="protein sequence ID" value="KAF2432973.1"/>
    <property type="molecule type" value="Genomic_DNA"/>
</dbReference>
<name>A0A9P4NX28_9PEZI</name>